<dbReference type="Proteomes" id="UP000539075">
    <property type="component" value="Unassembled WGS sequence"/>
</dbReference>
<name>A0A7W8FDA9_9BACT</name>
<accession>A0A7W8FDA9</accession>
<dbReference type="EMBL" id="JACHGO010000002">
    <property type="protein sequence ID" value="MBB5142519.1"/>
    <property type="molecule type" value="Genomic_DNA"/>
</dbReference>
<dbReference type="AlphaFoldDB" id="A0A7W8FDA9"/>
<evidence type="ECO:0000313" key="2">
    <source>
        <dbReference type="Proteomes" id="UP000539075"/>
    </source>
</evidence>
<keyword evidence="2" id="KW-1185">Reference proteome</keyword>
<protein>
    <submittedName>
        <fullName evidence="1">Uncharacterized protein</fullName>
    </submittedName>
</protein>
<gene>
    <name evidence="1" type="ORF">HNQ38_000598</name>
</gene>
<evidence type="ECO:0000313" key="1">
    <source>
        <dbReference type="EMBL" id="MBB5142519.1"/>
    </source>
</evidence>
<organism evidence="1 2">
    <name type="scientific">Desulfovibrio intestinalis</name>
    <dbReference type="NCBI Taxonomy" id="58621"/>
    <lineage>
        <taxon>Bacteria</taxon>
        <taxon>Pseudomonadati</taxon>
        <taxon>Thermodesulfobacteriota</taxon>
        <taxon>Desulfovibrionia</taxon>
        <taxon>Desulfovibrionales</taxon>
        <taxon>Desulfovibrionaceae</taxon>
        <taxon>Desulfovibrio</taxon>
    </lineage>
</organism>
<reference evidence="1 2" key="1">
    <citation type="submission" date="2020-08" db="EMBL/GenBank/DDBJ databases">
        <title>Genomic Encyclopedia of Type Strains, Phase IV (KMG-IV): sequencing the most valuable type-strain genomes for metagenomic binning, comparative biology and taxonomic classification.</title>
        <authorList>
            <person name="Goeker M."/>
        </authorList>
    </citation>
    <scope>NUCLEOTIDE SEQUENCE [LARGE SCALE GENOMIC DNA]</scope>
    <source>
        <strain evidence="1 2">DSM 11275</strain>
    </source>
</reference>
<proteinExistence type="predicted"/>
<sequence>MNVGCWVLGILYGAVCPRGGFVFVQRVSAHLNFFFCMYVFKKIRTVRLTFS</sequence>
<comment type="caution">
    <text evidence="1">The sequence shown here is derived from an EMBL/GenBank/DDBJ whole genome shotgun (WGS) entry which is preliminary data.</text>
</comment>